<gene>
    <name evidence="2" type="ORF">NCTC10913_04214</name>
</gene>
<sequence>MLLEYYKYKYNKILKPVQRYNGKPIPESIIRPKCGSPYDYICDNNGNKGQFQCKICGLTFKENNNATKPLVFKCPYCGHTLIVQKERKHFRIHKCKNPKCTYYLRNLKKIPKDFDESDKHKYKLHYIYREFTLNFFKMDLHTLPKSAVNFSFKYYSSISLFIISYVSASNQSAIFTQ</sequence>
<protein>
    <submittedName>
        <fullName evidence="2">Transposase</fullName>
    </submittedName>
</protein>
<feature type="domain" description="Rubredoxin-like" evidence="1">
    <location>
        <begin position="48"/>
        <end position="93"/>
    </location>
</feature>
<evidence type="ECO:0000313" key="3">
    <source>
        <dbReference type="Proteomes" id="UP000277570"/>
    </source>
</evidence>
<evidence type="ECO:0000313" key="2">
    <source>
        <dbReference type="EMBL" id="VDG73836.1"/>
    </source>
</evidence>
<reference evidence="2 3" key="1">
    <citation type="submission" date="2018-11" db="EMBL/GenBank/DDBJ databases">
        <authorList>
            <consortium name="Pathogen Informatics"/>
        </authorList>
    </citation>
    <scope>NUCLEOTIDE SEQUENCE [LARGE SCALE GENOMIC DNA]</scope>
    <source>
        <strain evidence="2 3">NCTC10913</strain>
    </source>
</reference>
<dbReference type="EMBL" id="UYIN01000021">
    <property type="protein sequence ID" value="VDG73836.1"/>
    <property type="molecule type" value="Genomic_DNA"/>
</dbReference>
<dbReference type="InterPro" id="IPR024934">
    <property type="entry name" value="Rubredoxin-like_dom"/>
</dbReference>
<dbReference type="PROSITE" id="PS50903">
    <property type="entry name" value="RUBREDOXIN_LIKE"/>
    <property type="match status" value="1"/>
</dbReference>
<proteinExistence type="predicted"/>
<evidence type="ECO:0000259" key="1">
    <source>
        <dbReference type="PROSITE" id="PS50903"/>
    </source>
</evidence>
<dbReference type="Proteomes" id="UP000277570">
    <property type="component" value="Unassembled WGS sequence"/>
</dbReference>
<accession>A0ABY6SYU7</accession>
<comment type="caution">
    <text evidence="2">The sequence shown here is derived from an EMBL/GenBank/DDBJ whole genome shotgun (WGS) entry which is preliminary data.</text>
</comment>
<name>A0ABY6SYU7_9CLOT</name>
<dbReference type="RefSeq" id="WP_125149766.1">
    <property type="nucleotide sequence ID" value="NZ_UYIN01000021.1"/>
</dbReference>
<keyword evidence="3" id="KW-1185">Reference proteome</keyword>
<organism evidence="2 3">
    <name type="scientific">Clostridium carnis</name>
    <dbReference type="NCBI Taxonomy" id="1530"/>
    <lineage>
        <taxon>Bacteria</taxon>
        <taxon>Bacillati</taxon>
        <taxon>Bacillota</taxon>
        <taxon>Clostridia</taxon>
        <taxon>Eubacteriales</taxon>
        <taxon>Clostridiaceae</taxon>
        <taxon>Clostridium</taxon>
    </lineage>
</organism>